<keyword evidence="3" id="KW-0479">Metal-binding</keyword>
<keyword evidence="9" id="KW-1185">Reference proteome</keyword>
<keyword evidence="2" id="KW-0001">2Fe-2S</keyword>
<evidence type="ECO:0000256" key="4">
    <source>
        <dbReference type="ARBA" id="ARBA00023004"/>
    </source>
</evidence>
<keyword evidence="4" id="KW-0408">Iron</keyword>
<evidence type="ECO:0000256" key="1">
    <source>
        <dbReference type="ARBA" id="ARBA00010914"/>
    </source>
</evidence>
<dbReference type="InterPro" id="IPR001055">
    <property type="entry name" value="Adrenodoxin-like"/>
</dbReference>
<dbReference type="PRINTS" id="PR00355">
    <property type="entry name" value="ADRENODOXIN"/>
</dbReference>
<sequence length="83" mass="9014">MQTAISANVPGIVAECGGSMACATCHVYVDDAWAGRTGTRSESEEDMLDCAMAEMKDNSRLSCQLRLTEEMDGLVVHIPEEQF</sequence>
<dbReference type="PROSITE" id="PS00814">
    <property type="entry name" value="ADX"/>
    <property type="match status" value="1"/>
</dbReference>
<dbReference type="PROSITE" id="PS51085">
    <property type="entry name" value="2FE2S_FER_2"/>
    <property type="match status" value="1"/>
</dbReference>
<keyword evidence="5" id="KW-0411">Iron-sulfur</keyword>
<dbReference type="InterPro" id="IPR018298">
    <property type="entry name" value="Adrenodoxin_Fe-S_BS"/>
</dbReference>
<name>A0ABW2B8S6_9RHOB</name>
<proteinExistence type="inferred from homology"/>
<evidence type="ECO:0000256" key="2">
    <source>
        <dbReference type="ARBA" id="ARBA00022714"/>
    </source>
</evidence>
<dbReference type="Pfam" id="PF00111">
    <property type="entry name" value="Fer2"/>
    <property type="match status" value="1"/>
</dbReference>
<evidence type="ECO:0000259" key="7">
    <source>
        <dbReference type="PROSITE" id="PS51085"/>
    </source>
</evidence>
<protein>
    <submittedName>
        <fullName evidence="8">2Fe-2S iron-sulfur cluster-binding protein</fullName>
    </submittedName>
</protein>
<comment type="caution">
    <text evidence="8">The sequence shown here is derived from an EMBL/GenBank/DDBJ whole genome shotgun (WGS) entry which is preliminary data.</text>
</comment>
<comment type="similarity">
    <text evidence="1">Belongs to the adrenodoxin/putidaredoxin family.</text>
</comment>
<dbReference type="SUPFAM" id="SSF54292">
    <property type="entry name" value="2Fe-2S ferredoxin-like"/>
    <property type="match status" value="1"/>
</dbReference>
<evidence type="ECO:0000313" key="8">
    <source>
        <dbReference type="EMBL" id="MFC6761474.1"/>
    </source>
</evidence>
<evidence type="ECO:0000313" key="9">
    <source>
        <dbReference type="Proteomes" id="UP001596353"/>
    </source>
</evidence>
<accession>A0ABW2B8S6</accession>
<evidence type="ECO:0000256" key="3">
    <source>
        <dbReference type="ARBA" id="ARBA00022723"/>
    </source>
</evidence>
<dbReference type="PANTHER" id="PTHR23426:SF65">
    <property type="entry name" value="FERREDOXIN-2, MITOCHONDRIAL"/>
    <property type="match status" value="1"/>
</dbReference>
<dbReference type="CDD" id="cd00207">
    <property type="entry name" value="fer2"/>
    <property type="match status" value="1"/>
</dbReference>
<comment type="cofactor">
    <cofactor evidence="6">
        <name>[2Fe-2S] cluster</name>
        <dbReference type="ChEBI" id="CHEBI:190135"/>
    </cofactor>
</comment>
<dbReference type="EMBL" id="JBHSWG010000003">
    <property type="protein sequence ID" value="MFC6761474.1"/>
    <property type="molecule type" value="Genomic_DNA"/>
</dbReference>
<dbReference type="Gene3D" id="3.10.20.30">
    <property type="match status" value="1"/>
</dbReference>
<dbReference type="Proteomes" id="UP001596353">
    <property type="component" value="Unassembled WGS sequence"/>
</dbReference>
<gene>
    <name evidence="8" type="ORF">ACFQFQ_21720</name>
</gene>
<evidence type="ECO:0000256" key="5">
    <source>
        <dbReference type="ARBA" id="ARBA00023014"/>
    </source>
</evidence>
<reference evidence="9" key="1">
    <citation type="journal article" date="2019" name="Int. J. Syst. Evol. Microbiol.">
        <title>The Global Catalogue of Microorganisms (GCM) 10K type strain sequencing project: providing services to taxonomists for standard genome sequencing and annotation.</title>
        <authorList>
            <consortium name="The Broad Institute Genomics Platform"/>
            <consortium name="The Broad Institute Genome Sequencing Center for Infectious Disease"/>
            <person name="Wu L."/>
            <person name="Ma J."/>
        </authorList>
    </citation>
    <scope>NUCLEOTIDE SEQUENCE [LARGE SCALE GENOMIC DNA]</scope>
    <source>
        <strain evidence="9">CCUG 66188</strain>
    </source>
</reference>
<feature type="domain" description="2Fe-2S ferredoxin-type" evidence="7">
    <location>
        <begin position="1"/>
        <end position="82"/>
    </location>
</feature>
<dbReference type="InterPro" id="IPR001041">
    <property type="entry name" value="2Fe-2S_ferredoxin-type"/>
</dbReference>
<organism evidence="8 9">
    <name type="scientific">Sulfitobacter porphyrae</name>
    <dbReference type="NCBI Taxonomy" id="1246864"/>
    <lineage>
        <taxon>Bacteria</taxon>
        <taxon>Pseudomonadati</taxon>
        <taxon>Pseudomonadota</taxon>
        <taxon>Alphaproteobacteria</taxon>
        <taxon>Rhodobacterales</taxon>
        <taxon>Roseobacteraceae</taxon>
        <taxon>Sulfitobacter</taxon>
    </lineage>
</organism>
<dbReference type="InterPro" id="IPR012675">
    <property type="entry name" value="Beta-grasp_dom_sf"/>
</dbReference>
<evidence type="ECO:0000256" key="6">
    <source>
        <dbReference type="ARBA" id="ARBA00034078"/>
    </source>
</evidence>
<dbReference type="InterPro" id="IPR036010">
    <property type="entry name" value="2Fe-2S_ferredoxin-like_sf"/>
</dbReference>
<dbReference type="PANTHER" id="PTHR23426">
    <property type="entry name" value="FERREDOXIN/ADRENODOXIN"/>
    <property type="match status" value="1"/>
</dbReference>